<organism evidence="2 3">
    <name type="scientific">Paraburkholderia steynii</name>
    <dbReference type="NCBI Taxonomy" id="1245441"/>
    <lineage>
        <taxon>Bacteria</taxon>
        <taxon>Pseudomonadati</taxon>
        <taxon>Pseudomonadota</taxon>
        <taxon>Betaproteobacteria</taxon>
        <taxon>Burkholderiales</taxon>
        <taxon>Burkholderiaceae</taxon>
        <taxon>Paraburkholderia</taxon>
    </lineage>
</organism>
<dbReference type="EMBL" id="FNDI01000001">
    <property type="protein sequence ID" value="SDG95041.1"/>
    <property type="molecule type" value="Genomic_DNA"/>
</dbReference>
<accession>A0A7Z7B036</accession>
<protein>
    <submittedName>
        <fullName evidence="2">Uncharacterized protein</fullName>
    </submittedName>
</protein>
<evidence type="ECO:0000256" key="1">
    <source>
        <dbReference type="SAM" id="SignalP"/>
    </source>
</evidence>
<gene>
    <name evidence="2" type="ORF">SAMN04487926_101353</name>
</gene>
<dbReference type="Proteomes" id="UP000198900">
    <property type="component" value="Unassembled WGS sequence"/>
</dbReference>
<dbReference type="RefSeq" id="WP_091774302.1">
    <property type="nucleotide sequence ID" value="NZ_FNDI01000001.1"/>
</dbReference>
<name>A0A7Z7B036_9BURK</name>
<keyword evidence="3" id="KW-1185">Reference proteome</keyword>
<keyword evidence="1" id="KW-0732">Signal</keyword>
<proteinExistence type="predicted"/>
<evidence type="ECO:0000313" key="3">
    <source>
        <dbReference type="Proteomes" id="UP000198900"/>
    </source>
</evidence>
<reference evidence="2" key="1">
    <citation type="submission" date="2016-10" db="EMBL/GenBank/DDBJ databases">
        <authorList>
            <person name="Varghese N."/>
            <person name="Submissions S."/>
        </authorList>
    </citation>
    <scope>NUCLEOTIDE SEQUENCE [LARGE SCALE GENOMIC DNA]</scope>
    <source>
        <strain evidence="2">YR281</strain>
    </source>
</reference>
<evidence type="ECO:0000313" key="2">
    <source>
        <dbReference type="EMBL" id="SDG95041.1"/>
    </source>
</evidence>
<sequence>MKTSGRALGAVATSVVAATLWSPMALAAASFGPGGTITFKGTIVAPPYDIASYVLDNYQGFHTEKLGVKNESTIDVTFTPAPDTSPAAHIAVLVNTDAGVAAPHTLKTRFTDNANRVTLAARAECSVGHAGGTLSIAGDAPTERAVTVLVSYD</sequence>
<feature type="chain" id="PRO_5031241883" evidence="1">
    <location>
        <begin position="28"/>
        <end position="153"/>
    </location>
</feature>
<feature type="signal peptide" evidence="1">
    <location>
        <begin position="1"/>
        <end position="27"/>
    </location>
</feature>
<dbReference type="AlphaFoldDB" id="A0A7Z7B036"/>
<comment type="caution">
    <text evidence="2">The sequence shown here is derived from an EMBL/GenBank/DDBJ whole genome shotgun (WGS) entry which is preliminary data.</text>
</comment>